<sequence>MSNTKLLKFHPGGGKLSPSDPHTNPTIVLGQLPHLKAVPYAALQPKLAPRITEEVYNHAIETLNPSPTDSIPLYLNKAAVISLPKTCSRHNTPSRAHSLAKVIKSSCIGGNGSAANESIVIVCEKSCVFALGCAVARVFPLYNRKSNNSSKVAESKQTTLNIEFLLVRKDDCSVYTLDKACLSNQELECLQDAATAIRNTARLIDMPTNELHTDAFVEEAKAIANELGITPVIIQGEELRERGFGGIYSVGQAAAHPPALVILSHRPPGAKKNIAWVGKGIVFDTGGLSMKTKETMPGMKRDMGGAAAILNAFYLAVKQRFKENLHAILCLAENSVGPLATRPDDVIIMYSKKSVEVNNTDAEGRLVVGDGVVYAKNDLECTIIVDMCTLTSAQGIATGKYHGAVLTNSGQIEKWSVDAGRASGDLVFPIVFTPELHFSEFTSTVADMKNSVANRSNATSSCAGLWILSQLGFDFPGAWVHIDMAYPVELGERATGYGVALLNTLFGKLSSSDLLNELAPQDSLL</sequence>
<evidence type="ECO:0000256" key="1">
    <source>
        <dbReference type="ARBA" id="ARBA00009528"/>
    </source>
</evidence>
<proteinExistence type="inferred from homology"/>
<keyword evidence="8" id="KW-1185">Reference proteome</keyword>
<dbReference type="PANTHER" id="PTHR11963:SF4">
    <property type="entry name" value="AMINOPEPTIDASE NPEPL1-RELATED"/>
    <property type="match status" value="1"/>
</dbReference>
<organism evidence="7 8">
    <name type="scientific">Orchesella dallaii</name>
    <dbReference type="NCBI Taxonomy" id="48710"/>
    <lineage>
        <taxon>Eukaryota</taxon>
        <taxon>Metazoa</taxon>
        <taxon>Ecdysozoa</taxon>
        <taxon>Arthropoda</taxon>
        <taxon>Hexapoda</taxon>
        <taxon>Collembola</taxon>
        <taxon>Entomobryomorpha</taxon>
        <taxon>Entomobryoidea</taxon>
        <taxon>Orchesellidae</taxon>
        <taxon>Orchesellinae</taxon>
        <taxon>Orchesella</taxon>
    </lineage>
</organism>
<dbReference type="Pfam" id="PF18295">
    <property type="entry name" value="Pdase_M17_N2"/>
    <property type="match status" value="1"/>
</dbReference>
<evidence type="ECO:0000259" key="6">
    <source>
        <dbReference type="PROSITE" id="PS00631"/>
    </source>
</evidence>
<keyword evidence="4" id="KW-0378">Hydrolase</keyword>
<dbReference type="EMBL" id="CAXLJM020000004">
    <property type="protein sequence ID" value="CAL8070158.1"/>
    <property type="molecule type" value="Genomic_DNA"/>
</dbReference>
<dbReference type="Gene3D" id="3.40.630.10">
    <property type="entry name" value="Zn peptidases"/>
    <property type="match status" value="1"/>
</dbReference>
<gene>
    <name evidence="7" type="ORF">ODALV1_LOCUS1100</name>
</gene>
<evidence type="ECO:0000256" key="2">
    <source>
        <dbReference type="ARBA" id="ARBA00022438"/>
    </source>
</evidence>
<dbReference type="Gene3D" id="3.40.50.10590">
    <property type="entry name" value="Zn-dependent exopeptidases"/>
    <property type="match status" value="1"/>
</dbReference>
<dbReference type="PANTHER" id="PTHR11963">
    <property type="entry name" value="LEUCINE AMINOPEPTIDASE-RELATED"/>
    <property type="match status" value="1"/>
</dbReference>
<dbReference type="Proteomes" id="UP001642540">
    <property type="component" value="Unassembled WGS sequence"/>
</dbReference>
<keyword evidence="2" id="KW-0031">Aminopeptidase</keyword>
<protein>
    <recommendedName>
        <fullName evidence="6">Cytosol aminopeptidase domain-containing protein</fullName>
    </recommendedName>
</protein>
<accession>A0ABP1PP09</accession>
<evidence type="ECO:0000313" key="8">
    <source>
        <dbReference type="Proteomes" id="UP001642540"/>
    </source>
</evidence>
<comment type="similarity">
    <text evidence="1">Belongs to the peptidase M17 family.</text>
</comment>
<reference evidence="7 8" key="1">
    <citation type="submission" date="2024-08" db="EMBL/GenBank/DDBJ databases">
        <authorList>
            <person name="Cucini C."/>
            <person name="Frati F."/>
        </authorList>
    </citation>
    <scope>NUCLEOTIDE SEQUENCE [LARGE SCALE GENOMIC DNA]</scope>
</reference>
<dbReference type="InterPro" id="IPR000819">
    <property type="entry name" value="Peptidase_M17_C"/>
</dbReference>
<comment type="caution">
    <text evidence="7">The sequence shown here is derived from an EMBL/GenBank/DDBJ whole genome shotgun (WGS) entry which is preliminary data.</text>
</comment>
<evidence type="ECO:0000256" key="3">
    <source>
        <dbReference type="ARBA" id="ARBA00022670"/>
    </source>
</evidence>
<dbReference type="CDD" id="cd00433">
    <property type="entry name" value="Peptidase_M17"/>
    <property type="match status" value="1"/>
</dbReference>
<dbReference type="InterPro" id="IPR011356">
    <property type="entry name" value="Leucine_aapep/pepB"/>
</dbReference>
<feature type="domain" description="Cytosol aminopeptidase" evidence="6">
    <location>
        <begin position="359"/>
        <end position="366"/>
    </location>
</feature>
<evidence type="ECO:0000313" key="7">
    <source>
        <dbReference type="EMBL" id="CAL8070158.1"/>
    </source>
</evidence>
<dbReference type="PRINTS" id="PR00481">
    <property type="entry name" value="LAMNOPPTDASE"/>
</dbReference>
<keyword evidence="3" id="KW-0645">Protease</keyword>
<name>A0ABP1PP09_9HEXA</name>
<dbReference type="SUPFAM" id="SSF53187">
    <property type="entry name" value="Zn-dependent exopeptidases"/>
    <property type="match status" value="1"/>
</dbReference>
<dbReference type="InterPro" id="IPR041417">
    <property type="entry name" value="NPEPL1_N"/>
</dbReference>
<dbReference type="Pfam" id="PF00883">
    <property type="entry name" value="Peptidase_M17"/>
    <property type="match status" value="1"/>
</dbReference>
<dbReference type="PROSITE" id="PS00631">
    <property type="entry name" value="CYTOSOL_AP"/>
    <property type="match status" value="1"/>
</dbReference>
<feature type="region of interest" description="Disordered" evidence="5">
    <location>
        <begin position="1"/>
        <end position="24"/>
    </location>
</feature>
<evidence type="ECO:0000256" key="5">
    <source>
        <dbReference type="SAM" id="MobiDB-lite"/>
    </source>
</evidence>
<evidence type="ECO:0000256" key="4">
    <source>
        <dbReference type="ARBA" id="ARBA00022801"/>
    </source>
</evidence>